<evidence type="ECO:0000313" key="4">
    <source>
        <dbReference type="Proteomes" id="UP000298774"/>
    </source>
</evidence>
<keyword evidence="5" id="KW-1185">Reference proteome</keyword>
<dbReference type="Gene3D" id="3.30.1540.10">
    <property type="entry name" value="formyl-coa transferase, domain 3"/>
    <property type="match status" value="1"/>
</dbReference>
<reference evidence="2 5" key="2">
    <citation type="submission" date="2023-11" db="EMBL/GenBank/DDBJ databases">
        <title>MicrobeMod: A computational toolkit for identifying prokaryotic methylation and restriction-modification with nanopore sequencing.</title>
        <authorList>
            <person name="Crits-Christoph A."/>
            <person name="Kang S.C."/>
            <person name="Lee H."/>
            <person name="Ostrov N."/>
        </authorList>
    </citation>
    <scope>NUCLEOTIDE SEQUENCE [LARGE SCALE GENOMIC DNA]</scope>
    <source>
        <strain evidence="2 5">ATCC 29145</strain>
    </source>
</reference>
<protein>
    <submittedName>
        <fullName evidence="2">CaiB/BaiF CoA-transferase family protein</fullName>
    </submittedName>
    <submittedName>
        <fullName evidence="3">CoA transferase</fullName>
    </submittedName>
</protein>
<dbReference type="GeneID" id="56452766"/>
<dbReference type="EMBL" id="JAWXYC010000003">
    <property type="protein sequence ID" value="MDX5951651.1"/>
    <property type="molecule type" value="Genomic_DNA"/>
</dbReference>
<dbReference type="AlphaFoldDB" id="A0A0P0EW99"/>
<accession>A0A0P0EW99</accession>
<keyword evidence="1 3" id="KW-0808">Transferase</keyword>
<keyword evidence="3" id="KW-0614">Plasmid</keyword>
<dbReference type="Proteomes" id="UP000298774">
    <property type="component" value="Plasmid p1"/>
</dbReference>
<dbReference type="KEGG" id="abf:AMK58_14530"/>
<organism evidence="3 4">
    <name type="scientific">Azospirillum brasilense</name>
    <dbReference type="NCBI Taxonomy" id="192"/>
    <lineage>
        <taxon>Bacteria</taxon>
        <taxon>Pseudomonadati</taxon>
        <taxon>Pseudomonadota</taxon>
        <taxon>Alphaproteobacteria</taxon>
        <taxon>Rhodospirillales</taxon>
        <taxon>Azospirillaceae</taxon>
        <taxon>Azospirillum</taxon>
    </lineage>
</organism>
<dbReference type="Gene3D" id="3.40.50.10540">
    <property type="entry name" value="Crotonobetainyl-coa:carnitine coa-transferase, domain 1"/>
    <property type="match status" value="1"/>
</dbReference>
<evidence type="ECO:0000313" key="2">
    <source>
        <dbReference type="EMBL" id="MDX5951651.1"/>
    </source>
</evidence>
<name>A0A0P0EW99_AZOBR</name>
<dbReference type="InterPro" id="IPR044855">
    <property type="entry name" value="CoA-Trfase_III_dom3_sf"/>
</dbReference>
<dbReference type="PANTHER" id="PTHR48207">
    <property type="entry name" value="SUCCINATE--HYDROXYMETHYLGLUTARATE COA-TRANSFERASE"/>
    <property type="match status" value="1"/>
</dbReference>
<dbReference type="EMBL" id="CP032340">
    <property type="protein sequence ID" value="QCO10414.1"/>
    <property type="molecule type" value="Genomic_DNA"/>
</dbReference>
<reference evidence="3 4" key="1">
    <citation type="submission" date="2018-09" db="EMBL/GenBank/DDBJ databases">
        <title>Whole genome based analysis of evolution and adaptive divergence in Indian and Brazilian strains of Azospirillum brasilense.</title>
        <authorList>
            <person name="Singh C."/>
            <person name="Tripathi A.K."/>
        </authorList>
    </citation>
    <scope>NUCLEOTIDE SEQUENCE [LARGE SCALE GENOMIC DNA]</scope>
    <source>
        <strain evidence="3 4">MTCC4038</strain>
        <plasmid evidence="3 4">p1</plasmid>
    </source>
</reference>
<dbReference type="InterPro" id="IPR003673">
    <property type="entry name" value="CoA-Trfase_fam_III"/>
</dbReference>
<geneLocation type="plasmid" evidence="3 4">
    <name>p1</name>
</geneLocation>
<dbReference type="Pfam" id="PF02515">
    <property type="entry name" value="CoA_transf_3"/>
    <property type="match status" value="1"/>
</dbReference>
<dbReference type="InterPro" id="IPR050483">
    <property type="entry name" value="CoA-transferase_III_domain"/>
</dbReference>
<gene>
    <name evidence="3" type="ORF">D3868_15000</name>
    <name evidence="2" type="ORF">SIM66_10655</name>
</gene>
<dbReference type="Proteomes" id="UP001277471">
    <property type="component" value="Unassembled WGS sequence"/>
</dbReference>
<dbReference type="PANTHER" id="PTHR48207:SF3">
    <property type="entry name" value="SUCCINATE--HYDROXYMETHYLGLUTARATE COA-TRANSFERASE"/>
    <property type="match status" value="1"/>
</dbReference>
<dbReference type="RefSeq" id="WP_051140505.1">
    <property type="nucleotide sequence ID" value="NZ_CP012915.1"/>
</dbReference>
<dbReference type="SUPFAM" id="SSF89796">
    <property type="entry name" value="CoA-transferase family III (CaiB/BaiF)"/>
    <property type="match status" value="1"/>
</dbReference>
<evidence type="ECO:0000256" key="1">
    <source>
        <dbReference type="ARBA" id="ARBA00022679"/>
    </source>
</evidence>
<sequence length="393" mass="42048">MTSPLAGPLSGLLVVSLEQAVAAPLCTSRLADAGARVIKIERPEGDFARGYDAVVHGQSSYFVWLNRGKESVVLDIKTPEDAELLERLIARADVFVQNLAPGAAERAGFGSDALRRRHPRLITCDISGYGDDGPYRDMKAYDLLVQSETGLASITGSPDQPGRVGVSVADIACGMNAYTGVLQALLERERSGEGSAVAVSLFDSLAEWMMVPLMHHDHGGKAPGRVGLMHPSIAPYSAFTLADGRQVVLSIQNEREWTAFCADVLLRPELATDERFATNNRRVANRPELDGLVAAIFQTMDHAEAVRRLNRARTAFGSLNEVADLSTHAQLRRVTAGTPGGLVDVVAPPVQVRGRPYVSGAVPALGQHTDAVRREIFEPTPSGVKPSNNKGGA</sequence>
<dbReference type="GO" id="GO:0008410">
    <property type="term" value="F:CoA-transferase activity"/>
    <property type="evidence" value="ECO:0007669"/>
    <property type="project" value="TreeGrafter"/>
</dbReference>
<evidence type="ECO:0000313" key="3">
    <source>
        <dbReference type="EMBL" id="QCO10414.1"/>
    </source>
</evidence>
<dbReference type="InterPro" id="IPR023606">
    <property type="entry name" value="CoA-Trfase_III_dom_1_sf"/>
</dbReference>
<proteinExistence type="predicted"/>
<evidence type="ECO:0000313" key="5">
    <source>
        <dbReference type="Proteomes" id="UP001277471"/>
    </source>
</evidence>